<feature type="non-terminal residue" evidence="1">
    <location>
        <position position="1"/>
    </location>
</feature>
<sequence length="194" mass="21919">RPFAKSQDILSNLSFPGDIDLLIIPYEDGRLVVSKTLAIELKILRAKFSNQKKSPNEFGFSQASGLLNAGFPYVAVVHLIVSDTSPEDAWREILMAKVIDADSGAIELLGNEKKDMMPADLIQRSFGRLKAHSLDENLGLLSCYMESENNNAIWSPMGQTAKFNSQSSLQTFERIADYYYENYKFFLDTKRYND</sequence>
<reference evidence="2" key="1">
    <citation type="submission" date="2010-03" db="EMBL/GenBank/DDBJ databases">
        <title>Complete sequence of Mobiluncus curtisii ATCC 43063.</title>
        <authorList>
            <person name="Muzny D."/>
            <person name="Qin X."/>
            <person name="Deng J."/>
            <person name="Jiang H."/>
            <person name="Liu Y."/>
            <person name="Qu J."/>
            <person name="Song X.-Z."/>
            <person name="Zhang L."/>
            <person name="Thornton R."/>
            <person name="Coyle M."/>
            <person name="Francisco L."/>
            <person name="Jackson L."/>
            <person name="Javaid M."/>
            <person name="Korchina V."/>
            <person name="Kovar C."/>
            <person name="Mata R."/>
            <person name="Mathew T."/>
            <person name="Ngo R."/>
            <person name="Nguyen L."/>
            <person name="Nguyen N."/>
            <person name="Okwuonu G."/>
            <person name="Ongeri F."/>
            <person name="Pham C."/>
            <person name="Simmons D."/>
            <person name="Wilczek-Boney K."/>
            <person name="Hale W."/>
            <person name="Jakkamsetti A."/>
            <person name="Pham P."/>
            <person name="Ruth R."/>
            <person name="San Lucas F."/>
            <person name="Warren J."/>
            <person name="Zhang J."/>
            <person name="Zhao Z."/>
            <person name="Zhou C."/>
            <person name="Zhu D."/>
            <person name="Lee S."/>
            <person name="Bess C."/>
            <person name="Blankenburg K."/>
            <person name="Forbes L."/>
            <person name="Fu Q."/>
            <person name="Gubbala S."/>
            <person name="Hirani K."/>
            <person name="Jayaseelan J.C."/>
            <person name="Lara F."/>
            <person name="Munidasa M."/>
            <person name="Palculict T."/>
            <person name="Patil S."/>
            <person name="Pu L.-L."/>
            <person name="Saada N."/>
            <person name="Tang L."/>
            <person name="Weissenberger G."/>
            <person name="Zhu Y."/>
            <person name="Hemphill L."/>
            <person name="Shang Y."/>
            <person name="Youmans B."/>
            <person name="Ayvaz T."/>
            <person name="Ross M."/>
            <person name="Santibanez J."/>
            <person name="Aqrawi P."/>
            <person name="Gross S."/>
            <person name="Joshi V."/>
            <person name="Fowler G."/>
            <person name="Nazareth L."/>
            <person name="Reid J."/>
            <person name="Worley K."/>
            <person name="Petrosino J."/>
            <person name="Highlander S."/>
            <person name="Gibbs R."/>
            <person name="Gibbs R."/>
        </authorList>
    </citation>
    <scope>NUCLEOTIDE SEQUENCE [LARGE SCALE GENOMIC DNA]</scope>
    <source>
        <strain evidence="2">ATCC 19194</strain>
    </source>
</reference>
<dbReference type="RefSeq" id="WP_004641223.1">
    <property type="nucleotide sequence ID" value="NZ_GG770435.1"/>
</dbReference>
<dbReference type="HOGENOM" id="CLU_1398914_0_0_6"/>
<evidence type="ECO:0000313" key="1">
    <source>
        <dbReference type="EMBL" id="EFF81335.1"/>
    </source>
</evidence>
<proteinExistence type="predicted"/>
<dbReference type="Proteomes" id="UP000003085">
    <property type="component" value="Unassembled WGS sequence"/>
</dbReference>
<evidence type="ECO:0000313" key="2">
    <source>
        <dbReference type="Proteomes" id="UP000003085"/>
    </source>
</evidence>
<accession>D4XU34</accession>
<gene>
    <name evidence="1" type="ORF">HMP0015_3226</name>
</gene>
<dbReference type="EMBL" id="ADMT01000233">
    <property type="protein sequence ID" value="EFF81335.1"/>
    <property type="molecule type" value="Genomic_DNA"/>
</dbReference>
<protein>
    <submittedName>
        <fullName evidence="1">Uncharacterized protein</fullName>
    </submittedName>
</protein>
<organism evidence="1 2">
    <name type="scientific">Acinetobacter haemolyticus ATCC 19194</name>
    <dbReference type="NCBI Taxonomy" id="707232"/>
    <lineage>
        <taxon>Bacteria</taxon>
        <taxon>Pseudomonadati</taxon>
        <taxon>Pseudomonadota</taxon>
        <taxon>Gammaproteobacteria</taxon>
        <taxon>Moraxellales</taxon>
        <taxon>Moraxellaceae</taxon>
        <taxon>Acinetobacter</taxon>
    </lineage>
</organism>
<dbReference type="AlphaFoldDB" id="D4XU34"/>
<name>D4XU34_ACIHA</name>
<comment type="caution">
    <text evidence="1">The sequence shown here is derived from an EMBL/GenBank/DDBJ whole genome shotgun (WGS) entry which is preliminary data.</text>
</comment>